<feature type="chain" id="PRO_5045143243" evidence="5">
    <location>
        <begin position="31"/>
        <end position="543"/>
    </location>
</feature>
<comment type="subcellular location">
    <subcellularLocation>
        <location evidence="1">Cell envelope</location>
    </subcellularLocation>
</comment>
<dbReference type="PANTHER" id="PTHR30290">
    <property type="entry name" value="PERIPLASMIC BINDING COMPONENT OF ABC TRANSPORTER"/>
    <property type="match status" value="1"/>
</dbReference>
<gene>
    <name evidence="7" type="ORF">ACFQ2V_04225</name>
</gene>
<dbReference type="SUPFAM" id="SSF53850">
    <property type="entry name" value="Periplasmic binding protein-like II"/>
    <property type="match status" value="1"/>
</dbReference>
<dbReference type="CDD" id="cd08512">
    <property type="entry name" value="PBP2_NikA_DppA_OppA_like_7"/>
    <property type="match status" value="1"/>
</dbReference>
<reference evidence="8" key="1">
    <citation type="journal article" date="2019" name="Int. J. Syst. Evol. Microbiol.">
        <title>The Global Catalogue of Microorganisms (GCM) 10K type strain sequencing project: providing services to taxonomists for standard genome sequencing and annotation.</title>
        <authorList>
            <consortium name="The Broad Institute Genomics Platform"/>
            <consortium name="The Broad Institute Genome Sequencing Center for Infectious Disease"/>
            <person name="Wu L."/>
            <person name="Ma J."/>
        </authorList>
    </citation>
    <scope>NUCLEOTIDE SEQUENCE [LARGE SCALE GENOMIC DNA]</scope>
    <source>
        <strain evidence="8">CCUG 57508</strain>
    </source>
</reference>
<dbReference type="Gene3D" id="3.10.105.10">
    <property type="entry name" value="Dipeptide-binding Protein, Domain 3"/>
    <property type="match status" value="1"/>
</dbReference>
<dbReference type="EMBL" id="JBHTKH010000001">
    <property type="protein sequence ID" value="MFD1053504.1"/>
    <property type="molecule type" value="Genomic_DNA"/>
</dbReference>
<dbReference type="Gene3D" id="3.90.76.10">
    <property type="entry name" value="Dipeptide-binding Protein, Domain 1"/>
    <property type="match status" value="1"/>
</dbReference>
<organism evidence="7 8">
    <name type="scientific">Terrabacter terrigena</name>
    <dbReference type="NCBI Taxonomy" id="574718"/>
    <lineage>
        <taxon>Bacteria</taxon>
        <taxon>Bacillati</taxon>
        <taxon>Actinomycetota</taxon>
        <taxon>Actinomycetes</taxon>
        <taxon>Micrococcales</taxon>
        <taxon>Intrasporangiaceae</taxon>
        <taxon>Terrabacter</taxon>
    </lineage>
</organism>
<name>A0ABW3MVA8_9MICO</name>
<dbReference type="Gene3D" id="3.40.190.10">
    <property type="entry name" value="Periplasmic binding protein-like II"/>
    <property type="match status" value="1"/>
</dbReference>
<dbReference type="PROSITE" id="PS51257">
    <property type="entry name" value="PROKAR_LIPOPROTEIN"/>
    <property type="match status" value="1"/>
</dbReference>
<evidence type="ECO:0000259" key="6">
    <source>
        <dbReference type="Pfam" id="PF00496"/>
    </source>
</evidence>
<evidence type="ECO:0000256" key="1">
    <source>
        <dbReference type="ARBA" id="ARBA00004196"/>
    </source>
</evidence>
<dbReference type="RefSeq" id="WP_386050999.1">
    <property type="nucleotide sequence ID" value="NZ_JBHTKH010000001.1"/>
</dbReference>
<dbReference type="Proteomes" id="UP001597046">
    <property type="component" value="Unassembled WGS sequence"/>
</dbReference>
<proteinExistence type="inferred from homology"/>
<sequence>MNRRISRPSLRSTACIALLAVSLAACSAAADQQKAAEPNGAASKDAKLTVALGSDVDLLDPHMFRTDAAYVVTANVYEPLLRQKYADEAGVLEGQPEVEPGLAERWEVTPDGKRAVFHLRKGAKFADGTPVTSADVAYTFKRAMLGPGYIAALLPFVGVSKPEQIQTPDAHTFVLTPTFKSPLFERFLTFQVFGAINQKAAKAHSTAADPWATAWLKDNVTASGAYQVKELNRGQQAVLAPNPGYYDAAALKNGGVTLKSVPDPDQRALLLRSGDIDVADSLPPRLVSQLKSDDSLTVNRIPSSRITYLGMNNTVAPLNDKLVRQAISYAVPYQDIIDKVQFGYASMAKGPVPPAMRSAAGDQYWHYDTNAAKARELLKQAGKTHVTTQLAVREAQPQDTEAAVFIQEALRQVGVDVEIQKLPDATYYKRLNEHSLPMFLHDWFSWGEDPFFQMGFLLKSKAFTNYANYSNPAFDALLQKGTFELDPGKRDDLSKQAQKLAIDDAPWAFLYSSDYLVVTRKGVSGVTRPFDQTLRFEYLSKTG</sequence>
<feature type="domain" description="Solute-binding protein family 5" evidence="6">
    <location>
        <begin position="97"/>
        <end position="462"/>
    </location>
</feature>
<dbReference type="InterPro" id="IPR039424">
    <property type="entry name" value="SBP_5"/>
</dbReference>
<keyword evidence="3" id="KW-0813">Transport</keyword>
<dbReference type="PIRSF" id="PIRSF002741">
    <property type="entry name" value="MppA"/>
    <property type="match status" value="1"/>
</dbReference>
<dbReference type="InterPro" id="IPR000914">
    <property type="entry name" value="SBP_5_dom"/>
</dbReference>
<evidence type="ECO:0000256" key="4">
    <source>
        <dbReference type="ARBA" id="ARBA00022729"/>
    </source>
</evidence>
<comment type="similarity">
    <text evidence="2">Belongs to the bacterial solute-binding protein 5 family.</text>
</comment>
<protein>
    <submittedName>
        <fullName evidence="7">ABC transporter substrate-binding protein</fullName>
    </submittedName>
</protein>
<evidence type="ECO:0000256" key="5">
    <source>
        <dbReference type="SAM" id="SignalP"/>
    </source>
</evidence>
<evidence type="ECO:0000313" key="7">
    <source>
        <dbReference type="EMBL" id="MFD1053504.1"/>
    </source>
</evidence>
<evidence type="ECO:0000256" key="3">
    <source>
        <dbReference type="ARBA" id="ARBA00022448"/>
    </source>
</evidence>
<keyword evidence="8" id="KW-1185">Reference proteome</keyword>
<dbReference type="PANTHER" id="PTHR30290:SF10">
    <property type="entry name" value="PERIPLASMIC OLIGOPEPTIDE-BINDING PROTEIN-RELATED"/>
    <property type="match status" value="1"/>
</dbReference>
<feature type="signal peptide" evidence="5">
    <location>
        <begin position="1"/>
        <end position="30"/>
    </location>
</feature>
<evidence type="ECO:0000313" key="8">
    <source>
        <dbReference type="Proteomes" id="UP001597046"/>
    </source>
</evidence>
<dbReference type="InterPro" id="IPR030678">
    <property type="entry name" value="Peptide/Ni-bd"/>
</dbReference>
<comment type="caution">
    <text evidence="7">The sequence shown here is derived from an EMBL/GenBank/DDBJ whole genome shotgun (WGS) entry which is preliminary data.</text>
</comment>
<dbReference type="Pfam" id="PF00496">
    <property type="entry name" value="SBP_bac_5"/>
    <property type="match status" value="1"/>
</dbReference>
<keyword evidence="4 5" id="KW-0732">Signal</keyword>
<accession>A0ABW3MVA8</accession>
<evidence type="ECO:0000256" key="2">
    <source>
        <dbReference type="ARBA" id="ARBA00005695"/>
    </source>
</evidence>